<keyword evidence="5 6" id="KW-0732">Signal</keyword>
<keyword evidence="9" id="KW-1185">Reference proteome</keyword>
<dbReference type="AlphaFoldDB" id="G7LGD6"/>
<dbReference type="Proteomes" id="UP000002051">
    <property type="component" value="Chromosome 8"/>
</dbReference>
<organism evidence="7 9">
    <name type="scientific">Medicago truncatula</name>
    <name type="common">Barrel medic</name>
    <name type="synonym">Medicago tribuloides</name>
    <dbReference type="NCBI Taxonomy" id="3880"/>
    <lineage>
        <taxon>Eukaryota</taxon>
        <taxon>Viridiplantae</taxon>
        <taxon>Streptophyta</taxon>
        <taxon>Embryophyta</taxon>
        <taxon>Tracheophyta</taxon>
        <taxon>Spermatophyta</taxon>
        <taxon>Magnoliopsida</taxon>
        <taxon>eudicotyledons</taxon>
        <taxon>Gunneridae</taxon>
        <taxon>Pentapetalae</taxon>
        <taxon>rosids</taxon>
        <taxon>fabids</taxon>
        <taxon>Fabales</taxon>
        <taxon>Fabaceae</taxon>
        <taxon>Papilionoideae</taxon>
        <taxon>50 kb inversion clade</taxon>
        <taxon>NPAAA clade</taxon>
        <taxon>Hologalegina</taxon>
        <taxon>IRL clade</taxon>
        <taxon>Trifolieae</taxon>
        <taxon>Medicago</taxon>
    </lineage>
</organism>
<reference evidence="8" key="3">
    <citation type="submission" date="2015-04" db="UniProtKB">
        <authorList>
            <consortium name="EnsemblPlants"/>
        </authorList>
    </citation>
    <scope>IDENTIFICATION</scope>
    <source>
        <strain evidence="8">cv. Jemalong A17</strain>
    </source>
</reference>
<dbReference type="InterPro" id="IPR010264">
    <property type="entry name" value="Self-incomp_S1"/>
</dbReference>
<dbReference type="EMBL" id="CM001224">
    <property type="protein sequence ID" value="AET04060.1"/>
    <property type="molecule type" value="Genomic_DNA"/>
</dbReference>
<accession>G7LGD6</accession>
<dbReference type="HOGENOM" id="CLU_125658_0_0_1"/>
<dbReference type="PANTHER" id="PTHR31232">
    <property type="match status" value="1"/>
</dbReference>
<evidence type="ECO:0000256" key="2">
    <source>
        <dbReference type="ARBA" id="ARBA00005581"/>
    </source>
</evidence>
<dbReference type="PaxDb" id="3880-AET04060"/>
<evidence type="ECO:0000256" key="1">
    <source>
        <dbReference type="ARBA" id="ARBA00004613"/>
    </source>
</evidence>
<evidence type="ECO:0000313" key="9">
    <source>
        <dbReference type="Proteomes" id="UP000002051"/>
    </source>
</evidence>
<reference evidence="7 9" key="2">
    <citation type="journal article" date="2014" name="BMC Genomics">
        <title>An improved genome release (version Mt4.0) for the model legume Medicago truncatula.</title>
        <authorList>
            <person name="Tang H."/>
            <person name="Krishnakumar V."/>
            <person name="Bidwell S."/>
            <person name="Rosen B."/>
            <person name="Chan A."/>
            <person name="Zhou S."/>
            <person name="Gentzbittel L."/>
            <person name="Childs K.L."/>
            <person name="Yandell M."/>
            <person name="Gundlach H."/>
            <person name="Mayer K.F."/>
            <person name="Schwartz D.C."/>
            <person name="Town C.D."/>
        </authorList>
    </citation>
    <scope>GENOME REANNOTATION</scope>
    <source>
        <strain evidence="8 9">cv. Jemalong A17</strain>
    </source>
</reference>
<evidence type="ECO:0000256" key="3">
    <source>
        <dbReference type="ARBA" id="ARBA00022471"/>
    </source>
</evidence>
<name>G7LGD6_MEDTR</name>
<dbReference type="eggNOG" id="ENOG502S7CQ">
    <property type="taxonomic scope" value="Eukaryota"/>
</dbReference>
<reference evidence="7 9" key="1">
    <citation type="journal article" date="2011" name="Nature">
        <title>The Medicago genome provides insight into the evolution of rhizobial symbioses.</title>
        <authorList>
            <person name="Young N.D."/>
            <person name="Debelle F."/>
            <person name="Oldroyd G.E."/>
            <person name="Geurts R."/>
            <person name="Cannon S.B."/>
            <person name="Udvardi M.K."/>
            <person name="Benedito V.A."/>
            <person name="Mayer K.F."/>
            <person name="Gouzy J."/>
            <person name="Schoof H."/>
            <person name="Van de Peer Y."/>
            <person name="Proost S."/>
            <person name="Cook D.R."/>
            <person name="Meyers B.C."/>
            <person name="Spannagl M."/>
            <person name="Cheung F."/>
            <person name="De Mita S."/>
            <person name="Krishnakumar V."/>
            <person name="Gundlach H."/>
            <person name="Zhou S."/>
            <person name="Mudge J."/>
            <person name="Bharti A.K."/>
            <person name="Murray J.D."/>
            <person name="Naoumkina M.A."/>
            <person name="Rosen B."/>
            <person name="Silverstein K.A."/>
            <person name="Tang H."/>
            <person name="Rombauts S."/>
            <person name="Zhao P.X."/>
            <person name="Zhou P."/>
            <person name="Barbe V."/>
            <person name="Bardou P."/>
            <person name="Bechner M."/>
            <person name="Bellec A."/>
            <person name="Berger A."/>
            <person name="Berges H."/>
            <person name="Bidwell S."/>
            <person name="Bisseling T."/>
            <person name="Choisne N."/>
            <person name="Couloux A."/>
            <person name="Denny R."/>
            <person name="Deshpande S."/>
            <person name="Dai X."/>
            <person name="Doyle J.J."/>
            <person name="Dudez A.M."/>
            <person name="Farmer A.D."/>
            <person name="Fouteau S."/>
            <person name="Franken C."/>
            <person name="Gibelin C."/>
            <person name="Gish J."/>
            <person name="Goldstein S."/>
            <person name="Gonzalez A.J."/>
            <person name="Green P.J."/>
            <person name="Hallab A."/>
            <person name="Hartog M."/>
            <person name="Hua A."/>
            <person name="Humphray S.J."/>
            <person name="Jeong D.H."/>
            <person name="Jing Y."/>
            <person name="Jocker A."/>
            <person name="Kenton S.M."/>
            <person name="Kim D.J."/>
            <person name="Klee K."/>
            <person name="Lai H."/>
            <person name="Lang C."/>
            <person name="Lin S."/>
            <person name="Macmil S.L."/>
            <person name="Magdelenat G."/>
            <person name="Matthews L."/>
            <person name="McCorrison J."/>
            <person name="Monaghan E.L."/>
            <person name="Mun J.H."/>
            <person name="Najar F.Z."/>
            <person name="Nicholson C."/>
            <person name="Noirot C."/>
            <person name="O'Bleness M."/>
            <person name="Paule C.R."/>
            <person name="Poulain J."/>
            <person name="Prion F."/>
            <person name="Qin B."/>
            <person name="Qu C."/>
            <person name="Retzel E.F."/>
            <person name="Riddle C."/>
            <person name="Sallet E."/>
            <person name="Samain S."/>
            <person name="Samson N."/>
            <person name="Sanders I."/>
            <person name="Saurat O."/>
            <person name="Scarpelli C."/>
            <person name="Schiex T."/>
            <person name="Segurens B."/>
            <person name="Severin A.J."/>
            <person name="Sherrier D.J."/>
            <person name="Shi R."/>
            <person name="Sims S."/>
            <person name="Singer S.R."/>
            <person name="Sinharoy S."/>
            <person name="Sterck L."/>
            <person name="Viollet A."/>
            <person name="Wang B.B."/>
            <person name="Wang K."/>
            <person name="Wang M."/>
            <person name="Wang X."/>
            <person name="Warfsmann J."/>
            <person name="Weissenbach J."/>
            <person name="White D.D."/>
            <person name="White J.D."/>
            <person name="Wiley G.B."/>
            <person name="Wincker P."/>
            <person name="Xing Y."/>
            <person name="Yang L."/>
            <person name="Yao Z."/>
            <person name="Ying F."/>
            <person name="Zhai J."/>
            <person name="Zhou L."/>
            <person name="Zuber A."/>
            <person name="Denarie J."/>
            <person name="Dixon R.A."/>
            <person name="May G.D."/>
            <person name="Schwartz D.C."/>
            <person name="Rogers J."/>
            <person name="Quetier F."/>
            <person name="Town C.D."/>
            <person name="Roe B.A."/>
        </authorList>
    </citation>
    <scope>NUCLEOTIDE SEQUENCE [LARGE SCALE GENOMIC DNA]</scope>
    <source>
        <strain evidence="7">A17</strain>
        <strain evidence="8 9">cv. Jemalong A17</strain>
    </source>
</reference>
<feature type="chain" id="PRO_5014574257" description="S-protein homolog" evidence="6">
    <location>
        <begin position="30"/>
        <end position="158"/>
    </location>
</feature>
<dbReference type="EnsemblPlants" id="AET04060">
    <property type="protein sequence ID" value="AET04060"/>
    <property type="gene ID" value="MTR_8g079740"/>
</dbReference>
<evidence type="ECO:0000256" key="5">
    <source>
        <dbReference type="ARBA" id="ARBA00022729"/>
    </source>
</evidence>
<dbReference type="GO" id="GO:0005576">
    <property type="term" value="C:extracellular region"/>
    <property type="evidence" value="ECO:0007669"/>
    <property type="project" value="UniProtKB-SubCell"/>
</dbReference>
<keyword evidence="3 6" id="KW-0713">Self-incompatibility</keyword>
<keyword evidence="4 6" id="KW-0964">Secreted</keyword>
<feature type="signal peptide" evidence="6">
    <location>
        <begin position="1"/>
        <end position="29"/>
    </location>
</feature>
<protein>
    <recommendedName>
        <fullName evidence="6">S-protein homolog</fullName>
    </recommendedName>
</protein>
<comment type="similarity">
    <text evidence="2 6">Belongs to the plant self-incompatibility (S1) protein family.</text>
</comment>
<dbReference type="OMA" id="WTINKLA"/>
<comment type="subcellular location">
    <subcellularLocation>
        <location evidence="1 6">Secreted</location>
    </subcellularLocation>
</comment>
<dbReference type="Pfam" id="PF05938">
    <property type="entry name" value="Self-incomp_S1"/>
    <property type="match status" value="1"/>
</dbReference>
<evidence type="ECO:0000313" key="8">
    <source>
        <dbReference type="EnsemblPlants" id="AET04060"/>
    </source>
</evidence>
<evidence type="ECO:0000313" key="7">
    <source>
        <dbReference type="EMBL" id="AET04060.1"/>
    </source>
</evidence>
<gene>
    <name evidence="7" type="ordered locus">MTR_8g079740</name>
</gene>
<evidence type="ECO:0000256" key="4">
    <source>
        <dbReference type="ARBA" id="ARBA00022525"/>
    </source>
</evidence>
<dbReference type="PANTHER" id="PTHR31232:SF43">
    <property type="entry name" value="S-PROTEIN HOMOLOG 29-RELATED"/>
    <property type="match status" value="1"/>
</dbReference>
<evidence type="ECO:0000256" key="6">
    <source>
        <dbReference type="RuleBase" id="RU367044"/>
    </source>
</evidence>
<proteinExistence type="inferred from homology"/>
<sequence length="158" mass="18558">MVISFSKIVFSISMLLTIFVALQFQDGESNPFRKKRVFVYITSNLTDTELGLHCKDKDTDFGYHTLKFGETYSFFFRPRIFLEAELYFCGFHWMKEIQYFDIYVEVRDDKTCKGDCHWTINKLAPCNVRDGDTECFNWNPKNATEGMQFGEENGTLKV</sequence>
<dbReference type="GO" id="GO:0060320">
    <property type="term" value="P:rejection of self pollen"/>
    <property type="evidence" value="ECO:0007669"/>
    <property type="project" value="UniProtKB-KW"/>
</dbReference>